<feature type="domain" description="Probable transposase IS891/IS1136/IS1341" evidence="6">
    <location>
        <begin position="60"/>
        <end position="119"/>
    </location>
</feature>
<keyword evidence="2" id="KW-0815">Transposition</keyword>
<feature type="domain" description="Cas12f1-like TNB" evidence="7">
    <location>
        <begin position="133"/>
        <end position="198"/>
    </location>
</feature>
<evidence type="ECO:0000256" key="5">
    <source>
        <dbReference type="SAM" id="MobiDB-lite"/>
    </source>
</evidence>
<dbReference type="STRING" id="106370.Francci3_2921"/>
<dbReference type="HOGENOM" id="CLU_1114530_0_0_11"/>
<dbReference type="PhylomeDB" id="Q2J8W3"/>
<accession>Q2J8W3</accession>
<sequence length="249" mass="26755">MSYDGHVNLKEWAESQGVAYVTARRWYAAGKLPVPARRVGGLILVGEPDQPTGDGLTAAHARSKPGSAGRRQRAAQLAAIHVRVANQRHNGLHKLTTRLARSHDTVVVEDLHAAGMVRNRRLARAVADAGMAEVRRQLAYKTRWYGSTLVVADRWYPSSKTCSGCGWRNPSLTLSERTFTCQSCGLVLDRDHNAAINLHHLVAASTPETVNARGADRKTRASGRVAGKREPGTATAGQTGGASPRGEAA</sequence>
<keyword evidence="9" id="KW-1185">Reference proteome</keyword>
<evidence type="ECO:0000313" key="9">
    <source>
        <dbReference type="Proteomes" id="UP000001937"/>
    </source>
</evidence>
<evidence type="ECO:0000256" key="1">
    <source>
        <dbReference type="ARBA" id="ARBA00008761"/>
    </source>
</evidence>
<keyword evidence="4" id="KW-0233">DNA recombination</keyword>
<proteinExistence type="inferred from homology"/>
<evidence type="ECO:0000256" key="4">
    <source>
        <dbReference type="ARBA" id="ARBA00023172"/>
    </source>
</evidence>
<dbReference type="InterPro" id="IPR001959">
    <property type="entry name" value="Transposase"/>
</dbReference>
<dbReference type="PANTHER" id="PTHR36172:SF1">
    <property type="entry name" value="RESOLVASE-RELATED"/>
    <property type="match status" value="1"/>
</dbReference>
<dbReference type="InterPro" id="IPR051491">
    <property type="entry name" value="Recombinase/Transposase-rel"/>
</dbReference>
<evidence type="ECO:0000256" key="2">
    <source>
        <dbReference type="ARBA" id="ARBA00022578"/>
    </source>
</evidence>
<name>Q2J8W3_FRACC</name>
<gene>
    <name evidence="8" type="ordered locus">Francci3_2921</name>
</gene>
<dbReference type="PANTHER" id="PTHR36172">
    <property type="match status" value="1"/>
</dbReference>
<dbReference type="InterPro" id="IPR010095">
    <property type="entry name" value="Cas12f1-like_TNB"/>
</dbReference>
<dbReference type="KEGG" id="fra:Francci3_2921"/>
<dbReference type="Proteomes" id="UP000001937">
    <property type="component" value="Chromosome"/>
</dbReference>
<reference evidence="8 9" key="1">
    <citation type="journal article" date="2007" name="Genome Res.">
        <title>Genome characteristics of facultatively symbiotic Frankia sp. strains reflect host range and host plant biogeography.</title>
        <authorList>
            <person name="Normand P."/>
            <person name="Lapierre P."/>
            <person name="Tisa L.S."/>
            <person name="Gogarten J.P."/>
            <person name="Alloisio N."/>
            <person name="Bagnarol E."/>
            <person name="Bassi C.A."/>
            <person name="Berry A.M."/>
            <person name="Bickhart D.M."/>
            <person name="Choisne N."/>
            <person name="Couloux A."/>
            <person name="Cournoyer B."/>
            <person name="Cruveiller S."/>
            <person name="Daubin V."/>
            <person name="Demange N."/>
            <person name="Francino M.P."/>
            <person name="Goltsman E."/>
            <person name="Huang Y."/>
            <person name="Kopp O.R."/>
            <person name="Labarre L."/>
            <person name="Lapidus A."/>
            <person name="Lavire C."/>
            <person name="Marechal J."/>
            <person name="Martinez M."/>
            <person name="Mastronunzio J.E."/>
            <person name="Mullin B.C."/>
            <person name="Niemann J."/>
            <person name="Pujic P."/>
            <person name="Rawnsley T."/>
            <person name="Rouy Z."/>
            <person name="Schenowitz C."/>
            <person name="Sellstedt A."/>
            <person name="Tavares F."/>
            <person name="Tomkins J.P."/>
            <person name="Vallenet D."/>
            <person name="Valverde C."/>
            <person name="Wall L.G."/>
            <person name="Wang Y."/>
            <person name="Medigue C."/>
            <person name="Benson D.R."/>
        </authorList>
    </citation>
    <scope>NUCLEOTIDE SEQUENCE [LARGE SCALE GENOMIC DNA]</scope>
    <source>
        <strain evidence="9">DSM 45818 / CECT 9043 / CcI3</strain>
    </source>
</reference>
<protein>
    <submittedName>
        <fullName evidence="8">Transposase, IS605 OrfB</fullName>
    </submittedName>
</protein>
<dbReference type="Pfam" id="PF07282">
    <property type="entry name" value="Cas12f1-like_TNB"/>
    <property type="match status" value="1"/>
</dbReference>
<dbReference type="NCBIfam" id="TIGR01766">
    <property type="entry name" value="IS200/IS605 family accessory protein TnpB-like domain"/>
    <property type="match status" value="1"/>
</dbReference>
<evidence type="ECO:0000256" key="3">
    <source>
        <dbReference type="ARBA" id="ARBA00023125"/>
    </source>
</evidence>
<keyword evidence="3" id="KW-0238">DNA-binding</keyword>
<dbReference type="Pfam" id="PF01385">
    <property type="entry name" value="OrfB_IS605"/>
    <property type="match status" value="1"/>
</dbReference>
<evidence type="ECO:0000259" key="6">
    <source>
        <dbReference type="Pfam" id="PF01385"/>
    </source>
</evidence>
<dbReference type="NCBIfam" id="NF040570">
    <property type="entry name" value="guided_TnpB"/>
    <property type="match status" value="1"/>
</dbReference>
<organism evidence="8 9">
    <name type="scientific">Frankia casuarinae (strain DSM 45818 / CECT 9043 / HFP020203 / CcI3)</name>
    <dbReference type="NCBI Taxonomy" id="106370"/>
    <lineage>
        <taxon>Bacteria</taxon>
        <taxon>Bacillati</taxon>
        <taxon>Actinomycetota</taxon>
        <taxon>Actinomycetes</taxon>
        <taxon>Frankiales</taxon>
        <taxon>Frankiaceae</taxon>
        <taxon>Frankia</taxon>
    </lineage>
</organism>
<evidence type="ECO:0000259" key="7">
    <source>
        <dbReference type="Pfam" id="PF07282"/>
    </source>
</evidence>
<feature type="region of interest" description="Disordered" evidence="5">
    <location>
        <begin position="209"/>
        <end position="249"/>
    </location>
</feature>
<dbReference type="GO" id="GO:0006310">
    <property type="term" value="P:DNA recombination"/>
    <property type="evidence" value="ECO:0007669"/>
    <property type="project" value="UniProtKB-KW"/>
</dbReference>
<evidence type="ECO:0000313" key="8">
    <source>
        <dbReference type="EMBL" id="ABD12279.1"/>
    </source>
</evidence>
<dbReference type="EMBL" id="CP000249">
    <property type="protein sequence ID" value="ABD12279.1"/>
    <property type="molecule type" value="Genomic_DNA"/>
</dbReference>
<dbReference type="GO" id="GO:0032196">
    <property type="term" value="P:transposition"/>
    <property type="evidence" value="ECO:0007669"/>
    <property type="project" value="UniProtKB-KW"/>
</dbReference>
<comment type="similarity">
    <text evidence="1">In the C-terminal section; belongs to the transposase 35 family.</text>
</comment>
<dbReference type="AlphaFoldDB" id="Q2J8W3"/>
<dbReference type="GO" id="GO:0003677">
    <property type="term" value="F:DNA binding"/>
    <property type="evidence" value="ECO:0007669"/>
    <property type="project" value="UniProtKB-KW"/>
</dbReference>
<dbReference type="eggNOG" id="COG0675">
    <property type="taxonomic scope" value="Bacteria"/>
</dbReference>